<dbReference type="PROSITE" id="PS00216">
    <property type="entry name" value="SUGAR_TRANSPORT_1"/>
    <property type="match status" value="1"/>
</dbReference>
<dbReference type="PROSITE" id="PS00217">
    <property type="entry name" value="SUGAR_TRANSPORT_2"/>
    <property type="match status" value="1"/>
</dbReference>
<dbReference type="Gene3D" id="1.20.1250.20">
    <property type="entry name" value="MFS general substrate transporter like domains"/>
    <property type="match status" value="1"/>
</dbReference>
<dbReference type="InterPro" id="IPR003663">
    <property type="entry name" value="Sugar/inositol_transpt"/>
</dbReference>
<evidence type="ECO:0000313" key="8">
    <source>
        <dbReference type="EMBL" id="TDZ25329.1"/>
    </source>
</evidence>
<dbReference type="PANTHER" id="PTHR48020">
    <property type="entry name" value="PROTON MYO-INOSITOL COTRANSPORTER"/>
    <property type="match status" value="1"/>
</dbReference>
<dbReference type="GO" id="GO:0022857">
    <property type="term" value="F:transmembrane transporter activity"/>
    <property type="evidence" value="ECO:0007669"/>
    <property type="project" value="InterPro"/>
</dbReference>
<proteinExistence type="inferred from homology"/>
<evidence type="ECO:0000256" key="6">
    <source>
        <dbReference type="ARBA" id="ARBA00023136"/>
    </source>
</evidence>
<dbReference type="InterPro" id="IPR005828">
    <property type="entry name" value="MFS_sugar_transport-like"/>
</dbReference>
<dbReference type="GO" id="GO:0015791">
    <property type="term" value="P:polyol transmembrane transport"/>
    <property type="evidence" value="ECO:0007669"/>
    <property type="project" value="UniProtKB-ARBA"/>
</dbReference>
<accession>N4V899</accession>
<reference evidence="9" key="1">
    <citation type="journal article" date="2013" name="New Phytol.">
        <title>Comparative genomic and transcriptomic analyses reveal the hemibiotrophic stage shift of Colletotrichum fungi.</title>
        <authorList>
            <person name="Gan P."/>
            <person name="Ikeda K."/>
            <person name="Irieda H."/>
            <person name="Narusaka M."/>
            <person name="O'Connell R.J."/>
            <person name="Narusaka Y."/>
            <person name="Takano Y."/>
            <person name="Kubo Y."/>
            <person name="Shirasu K."/>
        </authorList>
    </citation>
    <scope>NUCLEOTIDE SEQUENCE [LARGE SCALE GENOMIC DNA]</scope>
    <source>
        <strain evidence="9">104-T / ATCC 96160 / CBS 514.97 / LARS 414 / MAFF 240422</strain>
    </source>
</reference>
<dbReference type="SUPFAM" id="SSF103473">
    <property type="entry name" value="MFS general substrate transporter"/>
    <property type="match status" value="1"/>
</dbReference>
<evidence type="ECO:0000259" key="7">
    <source>
        <dbReference type="PROSITE" id="PS50850"/>
    </source>
</evidence>
<keyword evidence="3" id="KW-0813">Transport</keyword>
<dbReference type="GO" id="GO:0016020">
    <property type="term" value="C:membrane"/>
    <property type="evidence" value="ECO:0007669"/>
    <property type="project" value="UniProtKB-SubCell"/>
</dbReference>
<comment type="similarity">
    <text evidence="2">Belongs to the major facilitator superfamily. Sugar transporter (TC 2.A.1.1) family.</text>
</comment>
<dbReference type="AlphaFoldDB" id="N4V899"/>
<dbReference type="InterPro" id="IPR020846">
    <property type="entry name" value="MFS_dom"/>
</dbReference>
<dbReference type="PRINTS" id="PR00171">
    <property type="entry name" value="SUGRTRNSPORT"/>
</dbReference>
<keyword evidence="6" id="KW-0472">Membrane</keyword>
<keyword evidence="4" id="KW-0812">Transmembrane</keyword>
<feature type="domain" description="Major facilitator superfamily (MFS) profile" evidence="7">
    <location>
        <begin position="111"/>
        <end position="589"/>
    </location>
</feature>
<evidence type="ECO:0000256" key="4">
    <source>
        <dbReference type="ARBA" id="ARBA00022692"/>
    </source>
</evidence>
<dbReference type="InterPro" id="IPR036259">
    <property type="entry name" value="MFS_trans_sf"/>
</dbReference>
<dbReference type="Pfam" id="PF00083">
    <property type="entry name" value="Sugar_tr"/>
    <property type="match status" value="1"/>
</dbReference>
<dbReference type="GO" id="GO:0015798">
    <property type="term" value="P:myo-inositol transport"/>
    <property type="evidence" value="ECO:0007669"/>
    <property type="project" value="UniProtKB-ARBA"/>
</dbReference>
<evidence type="ECO:0000256" key="1">
    <source>
        <dbReference type="ARBA" id="ARBA00004141"/>
    </source>
</evidence>
<evidence type="ECO:0000256" key="2">
    <source>
        <dbReference type="ARBA" id="ARBA00010992"/>
    </source>
</evidence>
<dbReference type="STRING" id="1213857.N4V899"/>
<comment type="caution">
    <text evidence="8">The sequence shown here is derived from an EMBL/GenBank/DDBJ whole genome shotgun (WGS) entry which is preliminary data.</text>
</comment>
<keyword evidence="9" id="KW-1185">Reference proteome</keyword>
<dbReference type="Proteomes" id="UP000014480">
    <property type="component" value="Unassembled WGS sequence"/>
</dbReference>
<dbReference type="EMBL" id="AMCV02000002">
    <property type="protein sequence ID" value="TDZ25329.1"/>
    <property type="molecule type" value="Genomic_DNA"/>
</dbReference>
<evidence type="ECO:0000313" key="9">
    <source>
        <dbReference type="Proteomes" id="UP000014480"/>
    </source>
</evidence>
<organism evidence="8 9">
    <name type="scientific">Colletotrichum orbiculare (strain 104-T / ATCC 96160 / CBS 514.97 / LARS 414 / MAFF 240422)</name>
    <name type="common">Cucumber anthracnose fungus</name>
    <name type="synonym">Colletotrichum lagenarium</name>
    <dbReference type="NCBI Taxonomy" id="1213857"/>
    <lineage>
        <taxon>Eukaryota</taxon>
        <taxon>Fungi</taxon>
        <taxon>Dikarya</taxon>
        <taxon>Ascomycota</taxon>
        <taxon>Pezizomycotina</taxon>
        <taxon>Sordariomycetes</taxon>
        <taxon>Hypocreomycetidae</taxon>
        <taxon>Glomerellales</taxon>
        <taxon>Glomerellaceae</taxon>
        <taxon>Colletotrichum</taxon>
        <taxon>Colletotrichum orbiculare species complex</taxon>
    </lineage>
</organism>
<protein>
    <submittedName>
        <fullName evidence="8">Polyol transporter 1</fullName>
    </submittedName>
</protein>
<dbReference type="HOGENOM" id="CLU_001265_43_4_1"/>
<dbReference type="PROSITE" id="PS50850">
    <property type="entry name" value="MFS"/>
    <property type="match status" value="1"/>
</dbReference>
<dbReference type="InterPro" id="IPR050814">
    <property type="entry name" value="Myo-inositol_Transporter"/>
</dbReference>
<dbReference type="PANTHER" id="PTHR48020:SF40">
    <property type="entry name" value="MAJOR FACILITATOR SUPERFAMILY (MFS) PROFILE DOMAIN-CONTAINING PROTEIN"/>
    <property type="match status" value="1"/>
</dbReference>
<dbReference type="eggNOG" id="KOG0254">
    <property type="taxonomic scope" value="Eukaryota"/>
</dbReference>
<sequence length="666" mass="73475">MNSRVATATSIADRFKAQASRRRVNNEAQIDGTLVNVDDDELEEDVRHFAASLPGVDPDEMLRAVQVARDIHSYMDERYEPDLPERLTDEEKEALKAEREKTFSQNGMVIMIVTVALAALLQGSVQASINAASVLSGLLNAPGDVDRHDPNWKLGGMNSIPYFLAAVVGAPLSLPLNYWMGRRGAIAVACALIFASSLASAFVQTWYQLLGVRVVNGVGMGIKAVSTPILASETAVDRWRGSSILMWQLWVACGIMMGNAVNLVLAASAGALDFKSDMPSSDEGNLALRLILAAPMIPSLLTMIALSYCMESPRFYMQRNTPNYRPIRAYEILSKVRNTQLQALRDTYLIHKNIELEAEEDAPASTTIEKDGLTFASHIKSAILYAYRQYAGLTKAIRLRNAVWSTCTVALAQQLCGINVFAFYSNDFFIGSSGRLKEALIYSFGFGAVNFFFGLLAIRSIDNFGRRRWLLVTLPLMSLFLAGGALAFLIPEGPVQTGIVALFIFLFAAVYSPGLGPIPFTLASESFPLSRREAGCSVAISVNLFFAGLLTVFFPWLNERLRSWGSLVLFSGLNMVAFAMVFSLVEETKQFSLEDLSLIYAVPKRHFVRFQIKEHLPYLVKRYLGRNNKQDPPNLYSSVVRNPSEFELGDLRPASVSQVVMRNDGG</sequence>
<evidence type="ECO:0000256" key="5">
    <source>
        <dbReference type="ARBA" id="ARBA00022989"/>
    </source>
</evidence>
<reference evidence="9" key="2">
    <citation type="journal article" date="2019" name="Mol. Plant Microbe Interact.">
        <title>Genome sequence resources for four phytopathogenic fungi from the Colletotrichum orbiculare species complex.</title>
        <authorList>
            <person name="Gan P."/>
            <person name="Tsushima A."/>
            <person name="Narusaka M."/>
            <person name="Narusaka Y."/>
            <person name="Takano Y."/>
            <person name="Kubo Y."/>
            <person name="Shirasu K."/>
        </authorList>
    </citation>
    <scope>GENOME REANNOTATION</scope>
    <source>
        <strain evidence="9">104-T / ATCC 96160 / CBS 514.97 / LARS 414 / MAFF 240422</strain>
    </source>
</reference>
<comment type="subcellular location">
    <subcellularLocation>
        <location evidence="1">Membrane</location>
        <topology evidence="1">Multi-pass membrane protein</topology>
    </subcellularLocation>
</comment>
<keyword evidence="5" id="KW-1133">Transmembrane helix</keyword>
<dbReference type="InterPro" id="IPR005829">
    <property type="entry name" value="Sugar_transporter_CS"/>
</dbReference>
<name>N4V899_COLOR</name>
<evidence type="ECO:0000256" key="3">
    <source>
        <dbReference type="ARBA" id="ARBA00022448"/>
    </source>
</evidence>
<gene>
    <name evidence="8" type="primary">PLT1-1</name>
    <name evidence="8" type="ORF">Cob_v001608</name>
</gene>
<dbReference type="OrthoDB" id="6339427at2759"/>